<protein>
    <submittedName>
        <fullName evidence="1">Heme-binding protein</fullName>
    </submittedName>
</protein>
<dbReference type="Pfam" id="PF03928">
    <property type="entry name" value="HbpS-like"/>
    <property type="match status" value="1"/>
</dbReference>
<dbReference type="SUPFAM" id="SSF143744">
    <property type="entry name" value="GlcG-like"/>
    <property type="match status" value="1"/>
</dbReference>
<dbReference type="PANTHER" id="PTHR34309">
    <property type="entry name" value="SLR1406 PROTEIN"/>
    <property type="match status" value="1"/>
</dbReference>
<dbReference type="AlphaFoldDB" id="A0A7D5VWH2"/>
<organism evidence="1 2">
    <name type="scientific">Pseudomonas putida</name>
    <name type="common">Arthrobacter siderocapsulatus</name>
    <dbReference type="NCBI Taxonomy" id="303"/>
    <lineage>
        <taxon>Bacteria</taxon>
        <taxon>Pseudomonadati</taxon>
        <taxon>Pseudomonadota</taxon>
        <taxon>Gammaproteobacteria</taxon>
        <taxon>Pseudomonadales</taxon>
        <taxon>Pseudomonadaceae</taxon>
        <taxon>Pseudomonas</taxon>
    </lineage>
</organism>
<dbReference type="InterPro" id="IPR005624">
    <property type="entry name" value="PduO/GlcC-like"/>
</dbReference>
<evidence type="ECO:0000313" key="2">
    <source>
        <dbReference type="Proteomes" id="UP000510934"/>
    </source>
</evidence>
<dbReference type="Gene3D" id="3.30.450.150">
    <property type="entry name" value="Haem-degrading domain"/>
    <property type="match status" value="1"/>
</dbReference>
<evidence type="ECO:0000313" key="1">
    <source>
        <dbReference type="EMBL" id="QLJ12626.1"/>
    </source>
</evidence>
<name>A0A7D5VWH2_PSEPU</name>
<reference evidence="1 2" key="1">
    <citation type="journal article" date="2009" name="Mikrobiologiia">
        <title>[Phenanthren biodegradation and interaction of Pseudomonas putida BS3701 and Burkholderia sp.BS3702 in plant rhizosphere].</title>
        <authorList>
            <person name="Ovchinnikova A.A."/>
            <person name="Vetrova A.A."/>
            <person name="Filonov A.E."/>
            <person name="Boronin A.M."/>
        </authorList>
    </citation>
    <scope>NUCLEOTIDE SEQUENCE [LARGE SCALE GENOMIC DNA]</scope>
    <source>
        <strain evidence="1 2">BS3701</strain>
    </source>
</reference>
<dbReference type="InterPro" id="IPR052517">
    <property type="entry name" value="GlcG_carb_metab_protein"/>
</dbReference>
<dbReference type="EMBL" id="CP059052">
    <property type="protein sequence ID" value="QLJ12626.1"/>
    <property type="molecule type" value="Genomic_DNA"/>
</dbReference>
<proteinExistence type="predicted"/>
<accession>A0A7D5VWH2</accession>
<dbReference type="InterPro" id="IPR038084">
    <property type="entry name" value="PduO/GlcC-like_sf"/>
</dbReference>
<sequence>MKMEVIAQQVISRAQEIAHRLGHPVCISVVDPSGLPFAFLRMDNAIPGAIDIAVKKARTAALFRTDSITIGAEARPSGSIYTLEATNGGLISFGGGVVLYDETGNVIGALGISGAPVEVDQAIAMEAAGRL</sequence>
<dbReference type="PANTHER" id="PTHR34309:SF1">
    <property type="entry name" value="PROTEIN GLCG"/>
    <property type="match status" value="1"/>
</dbReference>
<dbReference type="Proteomes" id="UP000510934">
    <property type="component" value="Chromosome"/>
</dbReference>
<gene>
    <name evidence="1" type="ORF">H0H12_19515</name>
</gene>